<feature type="signal peptide" evidence="1">
    <location>
        <begin position="1"/>
        <end position="20"/>
    </location>
</feature>
<accession>A0A9W5QN70</accession>
<feature type="chain" id="PRO_5040897361" description="Response regulator aspartate phosphatase inhibitor" evidence="1">
    <location>
        <begin position="21"/>
        <end position="48"/>
    </location>
</feature>
<comment type="caution">
    <text evidence="2">The sequence shown here is derived from an EMBL/GenBank/DDBJ whole genome shotgun (WGS) entry which is preliminary data.</text>
</comment>
<dbReference type="EMBL" id="AHEF01000103">
    <property type="protein sequence ID" value="EOP79230.1"/>
    <property type="molecule type" value="Genomic_DNA"/>
</dbReference>
<sequence length="48" mass="5260">MTKYLMCILLVLGISVTSLHNEPVEKFAKVQDNPSLTSSYMMVDPGTG</sequence>
<gene>
    <name evidence="2" type="ORF">IGM_06440</name>
</gene>
<dbReference type="AlphaFoldDB" id="A0A9W5QN70"/>
<evidence type="ECO:0000313" key="3">
    <source>
        <dbReference type="Proteomes" id="UP000014009"/>
    </source>
</evidence>
<keyword evidence="1" id="KW-0732">Signal</keyword>
<organism evidence="2 3">
    <name type="scientific">Bacillus cereus HuB4-4</name>
    <dbReference type="NCBI Taxonomy" id="1053211"/>
    <lineage>
        <taxon>Bacteria</taxon>
        <taxon>Bacillati</taxon>
        <taxon>Bacillota</taxon>
        <taxon>Bacilli</taxon>
        <taxon>Bacillales</taxon>
        <taxon>Bacillaceae</taxon>
        <taxon>Bacillus</taxon>
        <taxon>Bacillus cereus group</taxon>
    </lineage>
</organism>
<dbReference type="Proteomes" id="UP000014009">
    <property type="component" value="Unassembled WGS sequence"/>
</dbReference>
<evidence type="ECO:0008006" key="4">
    <source>
        <dbReference type="Google" id="ProtNLM"/>
    </source>
</evidence>
<reference evidence="2 3" key="1">
    <citation type="submission" date="2012-12" db="EMBL/GenBank/DDBJ databases">
        <title>The Genome Sequence of Bacillus cereus HuB4-4.</title>
        <authorList>
            <consortium name="The Broad Institute Genome Sequencing Platform"/>
            <consortium name="The Broad Institute Genome Sequencing Center for Infectious Disease"/>
            <person name="Feldgarden M."/>
            <person name="Van der Auwera G.A."/>
            <person name="Mahillon J."/>
            <person name="Duprez V."/>
            <person name="Timmery S."/>
            <person name="Mattelet C."/>
            <person name="Dierick K."/>
            <person name="Sun M."/>
            <person name="Yu Z."/>
            <person name="Zhu L."/>
            <person name="Hu X."/>
            <person name="Shank E.B."/>
            <person name="Swiecicka I."/>
            <person name="Hansen B.M."/>
            <person name="Andrup L."/>
            <person name="Walker B."/>
            <person name="Young S.K."/>
            <person name="Zeng Q."/>
            <person name="Gargeya S."/>
            <person name="Fitzgerald M."/>
            <person name="Haas B."/>
            <person name="Abouelleil A."/>
            <person name="Alvarado L."/>
            <person name="Arachchi H.M."/>
            <person name="Berlin A.M."/>
            <person name="Chapman S.B."/>
            <person name="Dewar J."/>
            <person name="Goldberg J."/>
            <person name="Griggs A."/>
            <person name="Gujja S."/>
            <person name="Hansen M."/>
            <person name="Howarth C."/>
            <person name="Imamovic A."/>
            <person name="Larimer J."/>
            <person name="McCowan C."/>
            <person name="Murphy C."/>
            <person name="Neiman D."/>
            <person name="Pearson M."/>
            <person name="Priest M."/>
            <person name="Roberts A."/>
            <person name="Saif S."/>
            <person name="Shea T."/>
            <person name="Sisk P."/>
            <person name="Sykes S."/>
            <person name="Wortman J."/>
            <person name="Nusbaum C."/>
            <person name="Birren B."/>
        </authorList>
    </citation>
    <scope>NUCLEOTIDE SEQUENCE [LARGE SCALE GENOMIC DNA]</scope>
    <source>
        <strain evidence="2 3">HuB4-4</strain>
    </source>
</reference>
<name>A0A9W5QN70_BACCE</name>
<proteinExistence type="predicted"/>
<evidence type="ECO:0000256" key="1">
    <source>
        <dbReference type="SAM" id="SignalP"/>
    </source>
</evidence>
<evidence type="ECO:0000313" key="2">
    <source>
        <dbReference type="EMBL" id="EOP79230.1"/>
    </source>
</evidence>
<protein>
    <recommendedName>
        <fullName evidence="4">Response regulator aspartate phosphatase inhibitor</fullName>
    </recommendedName>
</protein>